<feature type="compositionally biased region" description="Polar residues" evidence="1">
    <location>
        <begin position="1"/>
        <end position="27"/>
    </location>
</feature>
<gene>
    <name evidence="2" type="ORF">PGTUg99_024852</name>
</gene>
<comment type="caution">
    <text evidence="2">The sequence shown here is derived from an EMBL/GenBank/DDBJ whole genome shotgun (WGS) entry which is preliminary data.</text>
</comment>
<name>A0A5B0LSC5_PUCGR</name>
<dbReference type="AlphaFoldDB" id="A0A5B0LSC5"/>
<sequence>MASQTPKSTQNDPSGGKNTESYSTDHSQTQRHHSSRASSLVIAPKMVAPSSDSRVRLTRPAPHKRPAEAERSSNSESANLRWAGRGVIPTMLPAAVRQGGRPTVPHNPAVIYLTTGC</sequence>
<dbReference type="EMBL" id="VDEP01000508">
    <property type="protein sequence ID" value="KAA1067006.1"/>
    <property type="molecule type" value="Genomic_DNA"/>
</dbReference>
<accession>A0A5B0LSC5</accession>
<feature type="region of interest" description="Disordered" evidence="1">
    <location>
        <begin position="1"/>
        <end position="82"/>
    </location>
</feature>
<dbReference type="Proteomes" id="UP000325313">
    <property type="component" value="Unassembled WGS sequence"/>
</dbReference>
<organism evidence="2 3">
    <name type="scientific">Puccinia graminis f. sp. tritici</name>
    <dbReference type="NCBI Taxonomy" id="56615"/>
    <lineage>
        <taxon>Eukaryota</taxon>
        <taxon>Fungi</taxon>
        <taxon>Dikarya</taxon>
        <taxon>Basidiomycota</taxon>
        <taxon>Pucciniomycotina</taxon>
        <taxon>Pucciniomycetes</taxon>
        <taxon>Pucciniales</taxon>
        <taxon>Pucciniaceae</taxon>
        <taxon>Puccinia</taxon>
    </lineage>
</organism>
<proteinExistence type="predicted"/>
<evidence type="ECO:0000313" key="3">
    <source>
        <dbReference type="Proteomes" id="UP000325313"/>
    </source>
</evidence>
<reference evidence="2 3" key="1">
    <citation type="submission" date="2019-05" db="EMBL/GenBank/DDBJ databases">
        <title>Emergence of the Ug99 lineage of the wheat stem rust pathogen through somatic hybridization.</title>
        <authorList>
            <person name="Li F."/>
            <person name="Upadhyaya N.M."/>
            <person name="Sperschneider J."/>
            <person name="Matny O."/>
            <person name="Nguyen-Phuc H."/>
            <person name="Mago R."/>
            <person name="Raley C."/>
            <person name="Miller M.E."/>
            <person name="Silverstein K.A.T."/>
            <person name="Henningsen E."/>
            <person name="Hirsch C.D."/>
            <person name="Visser B."/>
            <person name="Pretorius Z.A."/>
            <person name="Steffenson B.J."/>
            <person name="Schwessinger B."/>
            <person name="Dodds P.N."/>
            <person name="Figueroa M."/>
        </authorList>
    </citation>
    <scope>NUCLEOTIDE SEQUENCE [LARGE SCALE GENOMIC DNA]</scope>
    <source>
        <strain evidence="2 3">Ug99</strain>
    </source>
</reference>
<evidence type="ECO:0000256" key="1">
    <source>
        <dbReference type="SAM" id="MobiDB-lite"/>
    </source>
</evidence>
<evidence type="ECO:0000313" key="2">
    <source>
        <dbReference type="EMBL" id="KAA1067006.1"/>
    </source>
</evidence>
<protein>
    <submittedName>
        <fullName evidence="2">Uncharacterized protein</fullName>
    </submittedName>
</protein>